<evidence type="ECO:0000313" key="2">
    <source>
        <dbReference type="Proteomes" id="UP000584374"/>
    </source>
</evidence>
<dbReference type="EMBL" id="JACHIW010000004">
    <property type="protein sequence ID" value="MBB5160018.1"/>
    <property type="molecule type" value="Genomic_DNA"/>
</dbReference>
<reference evidence="1 2" key="1">
    <citation type="submission" date="2020-08" db="EMBL/GenBank/DDBJ databases">
        <title>Sequencing the genomes of 1000 actinobacteria strains.</title>
        <authorList>
            <person name="Klenk H.-P."/>
        </authorList>
    </citation>
    <scope>NUCLEOTIDE SEQUENCE [LARGE SCALE GENOMIC DNA]</scope>
    <source>
        <strain evidence="1 2">DSM 45584</strain>
    </source>
</reference>
<gene>
    <name evidence="1" type="ORF">BJ970_007619</name>
</gene>
<keyword evidence="2" id="KW-1185">Reference proteome</keyword>
<protein>
    <submittedName>
        <fullName evidence="1">Uncharacterized protein</fullName>
    </submittedName>
</protein>
<name>A0A840QK85_9PSEU</name>
<accession>A0A840QK85</accession>
<dbReference type="Proteomes" id="UP000584374">
    <property type="component" value="Unassembled WGS sequence"/>
</dbReference>
<dbReference type="AlphaFoldDB" id="A0A840QK85"/>
<comment type="caution">
    <text evidence="1">The sequence shown here is derived from an EMBL/GenBank/DDBJ whole genome shotgun (WGS) entry which is preliminary data.</text>
</comment>
<organism evidence="1 2">
    <name type="scientific">Saccharopolyspora phatthalungensis</name>
    <dbReference type="NCBI Taxonomy" id="664693"/>
    <lineage>
        <taxon>Bacteria</taxon>
        <taxon>Bacillati</taxon>
        <taxon>Actinomycetota</taxon>
        <taxon>Actinomycetes</taxon>
        <taxon>Pseudonocardiales</taxon>
        <taxon>Pseudonocardiaceae</taxon>
        <taxon>Saccharopolyspora</taxon>
    </lineage>
</organism>
<evidence type="ECO:0000313" key="1">
    <source>
        <dbReference type="EMBL" id="MBB5160018.1"/>
    </source>
</evidence>
<dbReference type="RefSeq" id="WP_184733157.1">
    <property type="nucleotide sequence ID" value="NZ_JACHIW010000004.1"/>
</dbReference>
<proteinExistence type="predicted"/>
<sequence>MQYDFHGIALVIRGSSTHIGAGRSRCGASVVVRGISEAEGKSAVNELGAWQEK</sequence>